<dbReference type="Proteomes" id="UP001319827">
    <property type="component" value="Chromosome"/>
</dbReference>
<protein>
    <submittedName>
        <fullName evidence="2">Uncharacterized protein</fullName>
    </submittedName>
</protein>
<dbReference type="RefSeq" id="WP_221250201.1">
    <property type="nucleotide sequence ID" value="NZ_AP024355.1"/>
</dbReference>
<keyword evidence="3" id="KW-1185">Reference proteome</keyword>
<evidence type="ECO:0000256" key="1">
    <source>
        <dbReference type="SAM" id="SignalP"/>
    </source>
</evidence>
<dbReference type="EMBL" id="AP024355">
    <property type="protein sequence ID" value="BCR06823.1"/>
    <property type="molecule type" value="Genomic_DNA"/>
</dbReference>
<keyword evidence="1" id="KW-0732">Signal</keyword>
<feature type="chain" id="PRO_5045193011" evidence="1">
    <location>
        <begin position="21"/>
        <end position="133"/>
    </location>
</feature>
<proteinExistence type="predicted"/>
<organism evidence="2 3">
    <name type="scientific">Desulfuromonas versatilis</name>
    <dbReference type="NCBI Taxonomy" id="2802975"/>
    <lineage>
        <taxon>Bacteria</taxon>
        <taxon>Pseudomonadati</taxon>
        <taxon>Thermodesulfobacteriota</taxon>
        <taxon>Desulfuromonadia</taxon>
        <taxon>Desulfuromonadales</taxon>
        <taxon>Desulfuromonadaceae</taxon>
        <taxon>Desulfuromonas</taxon>
    </lineage>
</organism>
<sequence>MRKLLAIVVVLLALAATAGAGGSKAPPDASYKKVSDLVPLPEFLPGMGTLYVQPATLPVGPFLAYDREGTLVSTIYMVPLEEMQQHNAFTGLAVGSDQVEKVDLSYNAGHPGVEAPHYHVTIWHVDPARAKVK</sequence>
<evidence type="ECO:0000313" key="2">
    <source>
        <dbReference type="EMBL" id="BCR06823.1"/>
    </source>
</evidence>
<reference evidence="2 3" key="1">
    <citation type="journal article" date="2016" name="C (Basel)">
        <title>Selective Growth of and Electricity Production by Marine Exoelectrogenic Bacteria in Self-Aggregated Hydrogel of Microbially Reduced Graphene Oxide.</title>
        <authorList>
            <person name="Yoshida N."/>
            <person name="Goto Y."/>
            <person name="Miyata Y."/>
        </authorList>
    </citation>
    <scope>NUCLEOTIDE SEQUENCE [LARGE SCALE GENOMIC DNA]</scope>
    <source>
        <strain evidence="2 3">NIT-T3</strain>
    </source>
</reference>
<feature type="signal peptide" evidence="1">
    <location>
        <begin position="1"/>
        <end position="20"/>
    </location>
</feature>
<gene>
    <name evidence="2" type="ORF">DESUT3_38920</name>
</gene>
<dbReference type="Gene3D" id="3.30.200.270">
    <property type="match status" value="1"/>
</dbReference>
<name>A0ABM8HXS1_9BACT</name>
<accession>A0ABM8HXS1</accession>
<reference evidence="2 3" key="2">
    <citation type="journal article" date="2021" name="Int. J. Syst. Evol. Microbiol.">
        <title>Isolation and Polyphasic Characterization of Desulfuromonas versatilis sp. Nov., an Electrogenic Bacteria Capable of Versatile Metabolism Isolated from a Graphene Oxide-Reducing Enrichment Culture.</title>
        <authorList>
            <person name="Xie L."/>
            <person name="Yoshida N."/>
            <person name="Ishii S."/>
            <person name="Meng L."/>
        </authorList>
    </citation>
    <scope>NUCLEOTIDE SEQUENCE [LARGE SCALE GENOMIC DNA]</scope>
    <source>
        <strain evidence="2 3">NIT-T3</strain>
    </source>
</reference>
<evidence type="ECO:0000313" key="3">
    <source>
        <dbReference type="Proteomes" id="UP001319827"/>
    </source>
</evidence>